<evidence type="ECO:0000313" key="2">
    <source>
        <dbReference type="EMBL" id="MCO8271708.1"/>
    </source>
</evidence>
<protein>
    <submittedName>
        <fullName evidence="2">BON domain-containing protein</fullName>
    </submittedName>
</protein>
<organism evidence="2 3">
    <name type="scientific">Paractinoplanes aksuensis</name>
    <dbReference type="NCBI Taxonomy" id="2939490"/>
    <lineage>
        <taxon>Bacteria</taxon>
        <taxon>Bacillati</taxon>
        <taxon>Actinomycetota</taxon>
        <taxon>Actinomycetes</taxon>
        <taxon>Micromonosporales</taxon>
        <taxon>Micromonosporaceae</taxon>
        <taxon>Paractinoplanes</taxon>
    </lineage>
</organism>
<accession>A0ABT1DMH0</accession>
<feature type="domain" description="BON" evidence="1">
    <location>
        <begin position="23"/>
        <end position="90"/>
    </location>
</feature>
<dbReference type="InterPro" id="IPR007055">
    <property type="entry name" value="BON_dom"/>
</dbReference>
<proteinExistence type="predicted"/>
<evidence type="ECO:0000259" key="1">
    <source>
        <dbReference type="PROSITE" id="PS50914"/>
    </source>
</evidence>
<dbReference type="PROSITE" id="PS50914">
    <property type="entry name" value="BON"/>
    <property type="match status" value="1"/>
</dbReference>
<dbReference type="Proteomes" id="UP001523369">
    <property type="component" value="Unassembled WGS sequence"/>
</dbReference>
<dbReference type="Pfam" id="PF04972">
    <property type="entry name" value="BON"/>
    <property type="match status" value="1"/>
</dbReference>
<comment type="caution">
    <text evidence="2">The sequence shown here is derived from an EMBL/GenBank/DDBJ whole genome shotgun (WGS) entry which is preliminary data.</text>
</comment>
<evidence type="ECO:0000313" key="3">
    <source>
        <dbReference type="Proteomes" id="UP001523369"/>
    </source>
</evidence>
<gene>
    <name evidence="2" type="ORF">M1L60_14015</name>
</gene>
<reference evidence="2 3" key="1">
    <citation type="submission" date="2022-06" db="EMBL/GenBank/DDBJ databases">
        <title>New Species of the Genus Actinoplanes, ActinopZanes ferrugineus.</title>
        <authorList>
            <person name="Ding P."/>
        </authorList>
    </citation>
    <scope>NUCLEOTIDE SEQUENCE [LARGE SCALE GENOMIC DNA]</scope>
    <source>
        <strain evidence="2 3">TRM88003</strain>
    </source>
</reference>
<dbReference type="RefSeq" id="WP_253237829.1">
    <property type="nucleotide sequence ID" value="NZ_JAMYJR010000013.1"/>
</dbReference>
<keyword evidence="3" id="KW-1185">Reference proteome</keyword>
<sequence>MYPIPGPDDGEFDVATWIARMTADEHLAEQVAQALRSNPRVRGTRLEITVQNGVVILEGTLDSTDAREAARVTAWTIPGVHDVCDALAAS</sequence>
<dbReference type="EMBL" id="JAMYJR010000013">
    <property type="protein sequence ID" value="MCO8271708.1"/>
    <property type="molecule type" value="Genomic_DNA"/>
</dbReference>
<dbReference type="Gene3D" id="3.30.1340.30">
    <property type="match status" value="1"/>
</dbReference>
<name>A0ABT1DMH0_9ACTN</name>